<dbReference type="OrthoDB" id="10664989at2759"/>
<dbReference type="STRING" id="75743.A0A401PR22"/>
<protein>
    <submittedName>
        <fullName evidence="1">Uncharacterized protein</fullName>
    </submittedName>
</protein>
<reference evidence="1 2" key="1">
    <citation type="journal article" date="2018" name="Nat. Ecol. Evol.">
        <title>Shark genomes provide insights into elasmobranch evolution and the origin of vertebrates.</title>
        <authorList>
            <person name="Hara Y"/>
            <person name="Yamaguchi K"/>
            <person name="Onimaru K"/>
            <person name="Kadota M"/>
            <person name="Koyanagi M"/>
            <person name="Keeley SD"/>
            <person name="Tatsumi K"/>
            <person name="Tanaka K"/>
            <person name="Motone F"/>
            <person name="Kageyama Y"/>
            <person name="Nozu R"/>
            <person name="Adachi N"/>
            <person name="Nishimura O"/>
            <person name="Nakagawa R"/>
            <person name="Tanegashima C"/>
            <person name="Kiyatake I"/>
            <person name="Matsumoto R"/>
            <person name="Murakumo K"/>
            <person name="Nishida K"/>
            <person name="Terakita A"/>
            <person name="Kuratani S"/>
            <person name="Sato K"/>
            <person name="Hyodo S Kuraku.S."/>
        </authorList>
    </citation>
    <scope>NUCLEOTIDE SEQUENCE [LARGE SCALE GENOMIC DNA]</scope>
</reference>
<name>A0A401PR22_SCYTO</name>
<proteinExistence type="predicted"/>
<dbReference type="EMBL" id="BFAA01012503">
    <property type="protein sequence ID" value="GCB75561.1"/>
    <property type="molecule type" value="Genomic_DNA"/>
</dbReference>
<accession>A0A401PR22</accession>
<dbReference type="AlphaFoldDB" id="A0A401PR22"/>
<sequence length="186" mass="21093">MASLGFQEVLAHKSLQKGFKKINLAFEVRDERGESIPEVAIKLLEPGTVNCCSRISRVGRETSSRRLRTRSRAAAGGRLRVSRLQHRAMPCSRGDLPSASLPSWELTFYLAITLGFHFYSFYQVYKVSRTYEEDLDADFGFEKGFFIWGFKKTPVAGAVTTLPAVITLPKYYIDIEHFPHPEIVND</sequence>
<comment type="caution">
    <text evidence="1">The sequence shown here is derived from an EMBL/GenBank/DDBJ whole genome shotgun (WGS) entry which is preliminary data.</text>
</comment>
<dbReference type="Proteomes" id="UP000288216">
    <property type="component" value="Unassembled WGS sequence"/>
</dbReference>
<evidence type="ECO:0000313" key="1">
    <source>
        <dbReference type="EMBL" id="GCB75561.1"/>
    </source>
</evidence>
<keyword evidence="2" id="KW-1185">Reference proteome</keyword>
<organism evidence="1 2">
    <name type="scientific">Scyliorhinus torazame</name>
    <name type="common">Cloudy catshark</name>
    <name type="synonym">Catulus torazame</name>
    <dbReference type="NCBI Taxonomy" id="75743"/>
    <lineage>
        <taxon>Eukaryota</taxon>
        <taxon>Metazoa</taxon>
        <taxon>Chordata</taxon>
        <taxon>Craniata</taxon>
        <taxon>Vertebrata</taxon>
        <taxon>Chondrichthyes</taxon>
        <taxon>Elasmobranchii</taxon>
        <taxon>Galeomorphii</taxon>
        <taxon>Galeoidea</taxon>
        <taxon>Carcharhiniformes</taxon>
        <taxon>Scyliorhinidae</taxon>
        <taxon>Scyliorhinus</taxon>
    </lineage>
</organism>
<evidence type="ECO:0000313" key="2">
    <source>
        <dbReference type="Proteomes" id="UP000288216"/>
    </source>
</evidence>
<gene>
    <name evidence="1" type="ORF">scyTo_0018230</name>
</gene>